<keyword evidence="1" id="KW-0812">Transmembrane</keyword>
<dbReference type="AlphaFoldDB" id="A0AAE0KY36"/>
<evidence type="ECO:0000256" key="1">
    <source>
        <dbReference type="SAM" id="Phobius"/>
    </source>
</evidence>
<keyword evidence="3" id="KW-1185">Reference proteome</keyword>
<feature type="transmembrane region" description="Helical" evidence="1">
    <location>
        <begin position="315"/>
        <end position="341"/>
    </location>
</feature>
<evidence type="ECO:0000313" key="3">
    <source>
        <dbReference type="Proteomes" id="UP001190700"/>
    </source>
</evidence>
<comment type="caution">
    <text evidence="2">The sequence shown here is derived from an EMBL/GenBank/DDBJ whole genome shotgun (WGS) entry which is preliminary data.</text>
</comment>
<organism evidence="2 3">
    <name type="scientific">Cymbomonas tetramitiformis</name>
    <dbReference type="NCBI Taxonomy" id="36881"/>
    <lineage>
        <taxon>Eukaryota</taxon>
        <taxon>Viridiplantae</taxon>
        <taxon>Chlorophyta</taxon>
        <taxon>Pyramimonadophyceae</taxon>
        <taxon>Pyramimonadales</taxon>
        <taxon>Pyramimonadaceae</taxon>
        <taxon>Cymbomonas</taxon>
    </lineage>
</organism>
<keyword evidence="1" id="KW-1133">Transmembrane helix</keyword>
<dbReference type="EMBL" id="LGRX02014360">
    <property type="protein sequence ID" value="KAK3264784.1"/>
    <property type="molecule type" value="Genomic_DNA"/>
</dbReference>
<feature type="transmembrane region" description="Helical" evidence="1">
    <location>
        <begin position="347"/>
        <end position="364"/>
    </location>
</feature>
<reference evidence="2 3" key="1">
    <citation type="journal article" date="2015" name="Genome Biol. Evol.">
        <title>Comparative Genomics of a Bacterivorous Green Alga Reveals Evolutionary Causalities and Consequences of Phago-Mixotrophic Mode of Nutrition.</title>
        <authorList>
            <person name="Burns J.A."/>
            <person name="Paasch A."/>
            <person name="Narechania A."/>
            <person name="Kim E."/>
        </authorList>
    </citation>
    <scope>NUCLEOTIDE SEQUENCE [LARGE SCALE GENOMIC DNA]</scope>
    <source>
        <strain evidence="2 3">PLY_AMNH</strain>
    </source>
</reference>
<proteinExistence type="predicted"/>
<accession>A0AAE0KY36</accession>
<dbReference type="Proteomes" id="UP001190700">
    <property type="component" value="Unassembled WGS sequence"/>
</dbReference>
<protein>
    <submittedName>
        <fullName evidence="2">Uncharacterized protein</fullName>
    </submittedName>
</protein>
<evidence type="ECO:0000313" key="2">
    <source>
        <dbReference type="EMBL" id="KAK3264784.1"/>
    </source>
</evidence>
<gene>
    <name evidence="2" type="ORF">CYMTET_26492</name>
</gene>
<sequence length="549" mass="62020">MPDNSHTHIQLDGSIENASHCSGKHSGFLWGSGIICRPEEDGKLYEHTHIGKDQVPYVHRHIFHDSHTHGDGDGFLERKEGNYKHTHITADGDLISHAHIHTGVHQHEDGDRWVAWDVESYWAAYNRSSQSSFLVFSSILLAEAYSPSFIKRKFYTVLLLRLAKAIALVINQQVGRVLCGWNGRENLLLDWIGHRSRVLFSELYHGTQLGQDAVLCFIKKRLTYCVVTTAVTLIQILLTYIDTKESLQISLLFSLLTVPITLVDRQWCTLVTKLSPREERSHVIDFRDLLAQTVKPVCQLHMVRRQSIKIRSIHLLVPLEMFVGFIQTCAAAFLVCFNVTVAFNVEALPGLFALVYIVILVRLVKEATNWISCLLEWYVTPAKYAINERLFRSALDSILGSQEGLGVPNQEGKLLFFEKVEQDPEVLETLAALCFKYLLSSQVHHMQDGNTSNDVECPSREACFLHNGVHHPLQALPKHLQYDYTKEERRLLLTMVELGEAYAMRQDKWAQAPANGQALSTSSLVEDIGKVDADCPAEPPAMELSAFAT</sequence>
<feature type="transmembrane region" description="Helical" evidence="1">
    <location>
        <begin position="222"/>
        <end position="241"/>
    </location>
</feature>
<keyword evidence="1" id="KW-0472">Membrane</keyword>
<name>A0AAE0KY36_9CHLO</name>
<feature type="transmembrane region" description="Helical" evidence="1">
    <location>
        <begin position="247"/>
        <end position="263"/>
    </location>
</feature>